<accession>A0A4Z2IBR2</accession>
<name>A0A4Z2IBR2_9TELE</name>
<keyword evidence="2" id="KW-1185">Reference proteome</keyword>
<organism evidence="1 2">
    <name type="scientific">Liparis tanakae</name>
    <name type="common">Tanaka's snailfish</name>
    <dbReference type="NCBI Taxonomy" id="230148"/>
    <lineage>
        <taxon>Eukaryota</taxon>
        <taxon>Metazoa</taxon>
        <taxon>Chordata</taxon>
        <taxon>Craniata</taxon>
        <taxon>Vertebrata</taxon>
        <taxon>Euteleostomi</taxon>
        <taxon>Actinopterygii</taxon>
        <taxon>Neopterygii</taxon>
        <taxon>Teleostei</taxon>
        <taxon>Neoteleostei</taxon>
        <taxon>Acanthomorphata</taxon>
        <taxon>Eupercaria</taxon>
        <taxon>Perciformes</taxon>
        <taxon>Cottioidei</taxon>
        <taxon>Cottales</taxon>
        <taxon>Liparidae</taxon>
        <taxon>Liparis</taxon>
    </lineage>
</organism>
<dbReference type="AlphaFoldDB" id="A0A4Z2IBR2"/>
<comment type="caution">
    <text evidence="1">The sequence shown here is derived from an EMBL/GenBank/DDBJ whole genome shotgun (WGS) entry which is preliminary data.</text>
</comment>
<dbReference type="Proteomes" id="UP000314294">
    <property type="component" value="Unassembled WGS sequence"/>
</dbReference>
<evidence type="ECO:0000313" key="2">
    <source>
        <dbReference type="Proteomes" id="UP000314294"/>
    </source>
</evidence>
<gene>
    <name evidence="1" type="ORF">EYF80_014561</name>
</gene>
<sequence>MWTERFLRETSGKMAAIESTGAIIHQTGSTMLHCLLGISVHGRPQHKMEISGTTSTLSDRCGKRVELHEARGLRTANRNRQHKKNGKASQSQPVYEMLLLWRTSDSPGYTPAGMIRKMW</sequence>
<reference evidence="1 2" key="1">
    <citation type="submission" date="2019-03" db="EMBL/GenBank/DDBJ databases">
        <title>First draft genome of Liparis tanakae, snailfish: a comprehensive survey of snailfish specific genes.</title>
        <authorList>
            <person name="Kim W."/>
            <person name="Song I."/>
            <person name="Jeong J.-H."/>
            <person name="Kim D."/>
            <person name="Kim S."/>
            <person name="Ryu S."/>
            <person name="Song J.Y."/>
            <person name="Lee S.K."/>
        </authorList>
    </citation>
    <scope>NUCLEOTIDE SEQUENCE [LARGE SCALE GENOMIC DNA]</scope>
    <source>
        <tissue evidence="1">Muscle</tissue>
    </source>
</reference>
<protein>
    <submittedName>
        <fullName evidence="1">Uncharacterized protein</fullName>
    </submittedName>
</protein>
<evidence type="ECO:0000313" key="1">
    <source>
        <dbReference type="EMBL" id="TNN75151.1"/>
    </source>
</evidence>
<dbReference type="EMBL" id="SRLO01000106">
    <property type="protein sequence ID" value="TNN75151.1"/>
    <property type="molecule type" value="Genomic_DNA"/>
</dbReference>
<proteinExistence type="predicted"/>